<feature type="region of interest" description="Disordered" evidence="8">
    <location>
        <begin position="149"/>
        <end position="215"/>
    </location>
</feature>
<dbReference type="InterPro" id="IPR023346">
    <property type="entry name" value="Lysozyme-like_dom_sf"/>
</dbReference>
<evidence type="ECO:0000256" key="5">
    <source>
        <dbReference type="ARBA" id="ARBA00023200"/>
    </source>
</evidence>
<dbReference type="InterPro" id="IPR023347">
    <property type="entry name" value="Lysozyme_dom_sf"/>
</dbReference>
<dbReference type="EC" id="3.2.1.17" evidence="7"/>
<evidence type="ECO:0000256" key="3">
    <source>
        <dbReference type="ARBA" id="ARBA00022638"/>
    </source>
</evidence>
<dbReference type="RefSeq" id="WP_136953605.1">
    <property type="nucleotide sequence ID" value="NZ_CP039712.1"/>
</dbReference>
<dbReference type="InterPro" id="IPR033907">
    <property type="entry name" value="Endolysin_autolysin"/>
</dbReference>
<dbReference type="GO" id="GO:0016998">
    <property type="term" value="P:cell wall macromolecule catabolic process"/>
    <property type="evidence" value="ECO:0007669"/>
    <property type="project" value="InterPro"/>
</dbReference>
<dbReference type="GO" id="GO:0031640">
    <property type="term" value="P:killing of cells of another organism"/>
    <property type="evidence" value="ECO:0007669"/>
    <property type="project" value="UniProtKB-KW"/>
</dbReference>
<gene>
    <name evidence="9" type="ORF">FA707_07325</name>
</gene>
<dbReference type="Gene3D" id="1.10.530.40">
    <property type="match status" value="1"/>
</dbReference>
<dbReference type="GO" id="GO:0003796">
    <property type="term" value="F:lysozyme activity"/>
    <property type="evidence" value="ECO:0007669"/>
    <property type="project" value="UniProtKB-EC"/>
</dbReference>
<organism evidence="9 10">
    <name type="scientific">Vagococcus zengguangii</name>
    <dbReference type="NCBI Taxonomy" id="2571750"/>
    <lineage>
        <taxon>Bacteria</taxon>
        <taxon>Bacillati</taxon>
        <taxon>Bacillota</taxon>
        <taxon>Bacilli</taxon>
        <taxon>Lactobacillales</taxon>
        <taxon>Enterococcaceae</taxon>
        <taxon>Vagococcus</taxon>
    </lineage>
</organism>
<dbReference type="OrthoDB" id="9802228at2"/>
<dbReference type="KEGG" id="vao:FA707_07325"/>
<evidence type="ECO:0000313" key="10">
    <source>
        <dbReference type="Proteomes" id="UP000298615"/>
    </source>
</evidence>
<keyword evidence="3 7" id="KW-0081">Bacteriolytic enzyme</keyword>
<keyword evidence="6 7" id="KW-0326">Glycosidase</keyword>
<keyword evidence="2 7" id="KW-0929">Antimicrobial</keyword>
<sequence length="227" mass="25395">MEISAKGINLIKKWEGVRLEAYEDIIGVWTIGYGHTKDVKKGMTITQQQAEDFLKKDIKHHVAYMEQVIKVPLTQDQFDALASFHFNLGAEILKDSDLLIYINQQEWKKAAKEMERYVYAGKEKSQGLVNRRHDEVQLFLSVLENNTKTSTSESQATSTTSQEMTTSSSSSEQVSEEVASSSTNTSSPETSTSNSVESDSSAPSQANSEEALTPIDMIKKAYEKFFS</sequence>
<evidence type="ECO:0000256" key="6">
    <source>
        <dbReference type="ARBA" id="ARBA00023295"/>
    </source>
</evidence>
<accession>A0A4D7CU28</accession>
<reference evidence="9 10" key="1">
    <citation type="submission" date="2019-04" db="EMBL/GenBank/DDBJ databases">
        <title>Vagococcus sp. nov., isolated from faeces of yaks (Bos grunniens).</title>
        <authorList>
            <person name="Ge Y."/>
        </authorList>
    </citation>
    <scope>NUCLEOTIDE SEQUENCE [LARGE SCALE GENOMIC DNA]</scope>
    <source>
        <strain evidence="9 10">MN-17</strain>
    </source>
</reference>
<name>A0A4D7CU28_9ENTE</name>
<dbReference type="HAMAP" id="MF_04110">
    <property type="entry name" value="ENDOLYSIN_T4"/>
    <property type="match status" value="1"/>
</dbReference>
<proteinExistence type="inferred from homology"/>
<dbReference type="EMBL" id="CP039712">
    <property type="protein sequence ID" value="QCI86783.1"/>
    <property type="molecule type" value="Genomic_DNA"/>
</dbReference>
<dbReference type="CDD" id="cd00737">
    <property type="entry name" value="lyz_endolysin_autolysin"/>
    <property type="match status" value="1"/>
</dbReference>
<dbReference type="InterPro" id="IPR034690">
    <property type="entry name" value="Endolysin_T4_type"/>
</dbReference>
<keyword evidence="5" id="KW-1035">Host cytoplasm</keyword>
<keyword evidence="10" id="KW-1185">Reference proteome</keyword>
<dbReference type="PANTHER" id="PTHR38107:SF3">
    <property type="entry name" value="LYSOZYME RRRD-RELATED"/>
    <property type="match status" value="1"/>
</dbReference>
<dbReference type="InterPro" id="IPR051018">
    <property type="entry name" value="Bacteriophage_GH24"/>
</dbReference>
<evidence type="ECO:0000256" key="1">
    <source>
        <dbReference type="ARBA" id="ARBA00000632"/>
    </source>
</evidence>
<dbReference type="Proteomes" id="UP000298615">
    <property type="component" value="Chromosome"/>
</dbReference>
<keyword evidence="4 7" id="KW-0378">Hydrolase</keyword>
<evidence type="ECO:0000256" key="4">
    <source>
        <dbReference type="ARBA" id="ARBA00022801"/>
    </source>
</evidence>
<evidence type="ECO:0000313" key="9">
    <source>
        <dbReference type="EMBL" id="QCI86783.1"/>
    </source>
</evidence>
<dbReference type="InterPro" id="IPR002196">
    <property type="entry name" value="Glyco_hydro_24"/>
</dbReference>
<comment type="similarity">
    <text evidence="7">Belongs to the glycosyl hydrolase 24 family.</text>
</comment>
<evidence type="ECO:0000256" key="7">
    <source>
        <dbReference type="RuleBase" id="RU003788"/>
    </source>
</evidence>
<dbReference type="AlphaFoldDB" id="A0A4D7CU28"/>
<dbReference type="GO" id="GO:0009253">
    <property type="term" value="P:peptidoglycan catabolic process"/>
    <property type="evidence" value="ECO:0007669"/>
    <property type="project" value="InterPro"/>
</dbReference>
<dbReference type="GO" id="GO:0042742">
    <property type="term" value="P:defense response to bacterium"/>
    <property type="evidence" value="ECO:0007669"/>
    <property type="project" value="UniProtKB-KW"/>
</dbReference>
<evidence type="ECO:0000256" key="8">
    <source>
        <dbReference type="SAM" id="MobiDB-lite"/>
    </source>
</evidence>
<feature type="compositionally biased region" description="Low complexity" evidence="8">
    <location>
        <begin position="149"/>
        <end position="201"/>
    </location>
</feature>
<evidence type="ECO:0000256" key="2">
    <source>
        <dbReference type="ARBA" id="ARBA00022529"/>
    </source>
</evidence>
<dbReference type="SUPFAM" id="SSF53955">
    <property type="entry name" value="Lysozyme-like"/>
    <property type="match status" value="1"/>
</dbReference>
<comment type="catalytic activity">
    <reaction evidence="1 7">
        <text>Hydrolysis of (1-&gt;4)-beta-linkages between N-acetylmuramic acid and N-acetyl-D-glucosamine residues in a peptidoglycan and between N-acetyl-D-glucosamine residues in chitodextrins.</text>
        <dbReference type="EC" id="3.2.1.17"/>
    </reaction>
</comment>
<dbReference type="Pfam" id="PF00959">
    <property type="entry name" value="Phage_lysozyme"/>
    <property type="match status" value="1"/>
</dbReference>
<dbReference type="PANTHER" id="PTHR38107">
    <property type="match status" value="1"/>
</dbReference>
<protein>
    <recommendedName>
        <fullName evidence="7">Lysozyme</fullName>
        <ecNumber evidence="7">3.2.1.17</ecNumber>
    </recommendedName>
</protein>